<dbReference type="Gene3D" id="3.30.760.10">
    <property type="entry name" value="RNA Cap, Translation Initiation Factor Eif4e"/>
    <property type="match status" value="1"/>
</dbReference>
<dbReference type="SUPFAM" id="SSF55418">
    <property type="entry name" value="eIF4e-like"/>
    <property type="match status" value="1"/>
</dbReference>
<feature type="region of interest" description="Disordered" evidence="2">
    <location>
        <begin position="1"/>
        <end position="24"/>
    </location>
</feature>
<evidence type="ECO:0000313" key="4">
    <source>
        <dbReference type="Proteomes" id="UP000012073"/>
    </source>
</evidence>
<dbReference type="KEGG" id="ccp:CHC_T00010025001"/>
<dbReference type="GO" id="GO:0000340">
    <property type="term" value="F:RNA 7-methylguanosine cap binding"/>
    <property type="evidence" value="ECO:0007669"/>
    <property type="project" value="TreeGrafter"/>
</dbReference>
<keyword evidence="1 3" id="KW-0396">Initiation factor</keyword>
<dbReference type="AlphaFoldDB" id="R7QML7"/>
<keyword evidence="4" id="KW-1185">Reference proteome</keyword>
<dbReference type="EMBL" id="HG002070">
    <property type="protein sequence ID" value="CDF39762.1"/>
    <property type="molecule type" value="Genomic_DNA"/>
</dbReference>
<dbReference type="InterPro" id="IPR023398">
    <property type="entry name" value="TIF_eIF4e-like"/>
</dbReference>
<dbReference type="GO" id="GO:0003743">
    <property type="term" value="F:translation initiation factor activity"/>
    <property type="evidence" value="ECO:0007669"/>
    <property type="project" value="UniProtKB-KW"/>
</dbReference>
<sequence>MRSASTPMRQPIHLPPPPLSRGVPENVSALAAKNAPPSVPAGHLLHRTYHFSYVRRTFEKKAENYGAQIKRIAAVATVEEFWGVYTHLQRVSKLPPMTDYYLFQEGVQPMWEDDANKRGGRLLLRVQKHASPRAFEDLCLAVIGEQFDTDDICGIACSVRFQENYLSIWVRDAKNKPAIAAVENKARGILKLPAACV</sequence>
<evidence type="ECO:0000256" key="1">
    <source>
        <dbReference type="RuleBase" id="RU004374"/>
    </source>
</evidence>
<dbReference type="Proteomes" id="UP000012073">
    <property type="component" value="Unassembled WGS sequence"/>
</dbReference>
<dbReference type="STRING" id="2769.R7QML7"/>
<keyword evidence="1" id="KW-0648">Protein biosynthesis</keyword>
<accession>R7QML7</accession>
<keyword evidence="1" id="KW-0694">RNA-binding</keyword>
<dbReference type="Pfam" id="PF01652">
    <property type="entry name" value="IF4E"/>
    <property type="match status" value="1"/>
</dbReference>
<dbReference type="PANTHER" id="PTHR11960:SF18">
    <property type="entry name" value="EUKARYOTIC TRANSLATION INITIATION FACTOR 4E HOMOLOGOUS PROTEIN, ISOFORM B"/>
    <property type="match status" value="1"/>
</dbReference>
<comment type="similarity">
    <text evidence="1">Belongs to the eukaryotic initiation factor 4E family.</text>
</comment>
<evidence type="ECO:0000256" key="2">
    <source>
        <dbReference type="SAM" id="MobiDB-lite"/>
    </source>
</evidence>
<proteinExistence type="inferred from homology"/>
<evidence type="ECO:0000313" key="3">
    <source>
        <dbReference type="EMBL" id="CDF39762.1"/>
    </source>
</evidence>
<name>R7QML7_CHOCR</name>
<dbReference type="InterPro" id="IPR001040">
    <property type="entry name" value="TIF_eIF_4E"/>
</dbReference>
<dbReference type="PANTHER" id="PTHR11960">
    <property type="entry name" value="EUKARYOTIC TRANSLATION INITIATION FACTOR 4E RELATED"/>
    <property type="match status" value="1"/>
</dbReference>
<dbReference type="GO" id="GO:0016281">
    <property type="term" value="C:eukaryotic translation initiation factor 4F complex"/>
    <property type="evidence" value="ECO:0007669"/>
    <property type="project" value="TreeGrafter"/>
</dbReference>
<protein>
    <submittedName>
        <fullName evidence="3">Translation initiation factor eIF4, subunit E, type 2</fullName>
    </submittedName>
</protein>
<dbReference type="GeneID" id="17317774"/>
<dbReference type="OrthoDB" id="590761at2759"/>
<dbReference type="RefSeq" id="XP_005710056.1">
    <property type="nucleotide sequence ID" value="XM_005709999.1"/>
</dbReference>
<organism evidence="3 4">
    <name type="scientific">Chondrus crispus</name>
    <name type="common">Carrageen Irish moss</name>
    <name type="synonym">Polymorpha crispa</name>
    <dbReference type="NCBI Taxonomy" id="2769"/>
    <lineage>
        <taxon>Eukaryota</taxon>
        <taxon>Rhodophyta</taxon>
        <taxon>Florideophyceae</taxon>
        <taxon>Rhodymeniophycidae</taxon>
        <taxon>Gigartinales</taxon>
        <taxon>Gigartinaceae</taxon>
        <taxon>Chondrus</taxon>
    </lineage>
</organism>
<dbReference type="OMA" id="KWIINCL"/>
<reference evidence="4" key="1">
    <citation type="journal article" date="2013" name="Proc. Natl. Acad. Sci. U.S.A.">
        <title>Genome structure and metabolic features in the red seaweed Chondrus crispus shed light on evolution of the Archaeplastida.</title>
        <authorList>
            <person name="Collen J."/>
            <person name="Porcel B."/>
            <person name="Carre W."/>
            <person name="Ball S.G."/>
            <person name="Chaparro C."/>
            <person name="Tonon T."/>
            <person name="Barbeyron T."/>
            <person name="Michel G."/>
            <person name="Noel B."/>
            <person name="Valentin K."/>
            <person name="Elias M."/>
            <person name="Artiguenave F."/>
            <person name="Arun A."/>
            <person name="Aury J.M."/>
            <person name="Barbosa-Neto J.F."/>
            <person name="Bothwell J.H."/>
            <person name="Bouget F.Y."/>
            <person name="Brillet L."/>
            <person name="Cabello-Hurtado F."/>
            <person name="Capella-Gutierrez S."/>
            <person name="Charrier B."/>
            <person name="Cladiere L."/>
            <person name="Cock J.M."/>
            <person name="Coelho S.M."/>
            <person name="Colleoni C."/>
            <person name="Czjzek M."/>
            <person name="Da Silva C."/>
            <person name="Delage L."/>
            <person name="Denoeud F."/>
            <person name="Deschamps P."/>
            <person name="Dittami S.M."/>
            <person name="Gabaldon T."/>
            <person name="Gachon C.M."/>
            <person name="Groisillier A."/>
            <person name="Herve C."/>
            <person name="Jabbari K."/>
            <person name="Katinka M."/>
            <person name="Kloareg B."/>
            <person name="Kowalczyk N."/>
            <person name="Labadie K."/>
            <person name="Leblanc C."/>
            <person name="Lopez P.J."/>
            <person name="McLachlan D.H."/>
            <person name="Meslet-Cladiere L."/>
            <person name="Moustafa A."/>
            <person name="Nehr Z."/>
            <person name="Nyvall Collen P."/>
            <person name="Panaud O."/>
            <person name="Partensky F."/>
            <person name="Poulain J."/>
            <person name="Rensing S.A."/>
            <person name="Rousvoal S."/>
            <person name="Samson G."/>
            <person name="Symeonidi A."/>
            <person name="Weissenbach J."/>
            <person name="Zambounis A."/>
            <person name="Wincker P."/>
            <person name="Boyen C."/>
        </authorList>
    </citation>
    <scope>NUCLEOTIDE SEQUENCE [LARGE SCALE GENOMIC DNA]</scope>
    <source>
        <strain evidence="4">cv. Stackhouse</strain>
    </source>
</reference>
<feature type="non-terminal residue" evidence="3">
    <location>
        <position position="197"/>
    </location>
</feature>
<gene>
    <name evidence="3" type="ORF">CHC_T00010025001</name>
</gene>